<reference evidence="3" key="2">
    <citation type="submission" date="2022-06" db="UniProtKB">
        <authorList>
            <consortium name="EnsemblMetazoa"/>
        </authorList>
    </citation>
    <scope>IDENTIFICATION</scope>
    <source>
        <strain evidence="3">DF5081</strain>
    </source>
</reference>
<name>A0A8R1DS18_CAEJA</name>
<keyword evidence="1" id="KW-0472">Membrane</keyword>
<sequence length="501" mass="55694">MRLRKRNSLLLPLLVTFSAISIAARRTDPCLDGEFENDVESLRLPSQYANLTPPWRLTDGKYAKVIRSEGLNYQWSWVKALRVKGFLKSLYNACIEKFGASGCALYPIDDGGWGAYRLEIGDTSSNKSTYGVSAEPIVLYEWRSVLGAPRSQWRFTVDTLAMFDDGAGDLFMIDPTETGYKHVCDKKLVPTFEDWTQWSENQDMKIMGFYDLRSSGFASQNETFQTFVNDKIKKADKRISQRFYCENVLKGVANLEGNTPVCHTTYPEKEVARDISQKRKVMINEMGISWNSSIGKAAEDLEAVFCTARQFVDIRSRLLHKVPSSADSRPTGEEPRVIEDGRPMVNDSAQIHARPILDMAENAPELPPEYPSVPRAEPNSQLEFVEPPLVDGAGSSGSAPVAYHDDSSEVFDEDDVKTERHEGGTADIPETDMPLHNSIGDDLPVMRFDKVEESGGLADAAASVMKIPAASSLSEGVSATTTTTSLWLLIINALLYLIIFL</sequence>
<evidence type="ECO:0000256" key="2">
    <source>
        <dbReference type="SAM" id="SignalP"/>
    </source>
</evidence>
<keyword evidence="2" id="KW-0732">Signal</keyword>
<evidence type="ECO:0000256" key="1">
    <source>
        <dbReference type="SAM" id="Phobius"/>
    </source>
</evidence>
<organism evidence="3 4">
    <name type="scientific">Caenorhabditis japonica</name>
    <dbReference type="NCBI Taxonomy" id="281687"/>
    <lineage>
        <taxon>Eukaryota</taxon>
        <taxon>Metazoa</taxon>
        <taxon>Ecdysozoa</taxon>
        <taxon>Nematoda</taxon>
        <taxon>Chromadorea</taxon>
        <taxon>Rhabditida</taxon>
        <taxon>Rhabditina</taxon>
        <taxon>Rhabditomorpha</taxon>
        <taxon>Rhabditoidea</taxon>
        <taxon>Rhabditidae</taxon>
        <taxon>Peloderinae</taxon>
        <taxon>Caenorhabditis</taxon>
    </lineage>
</organism>
<proteinExistence type="predicted"/>
<dbReference type="Proteomes" id="UP000005237">
    <property type="component" value="Unassembled WGS sequence"/>
</dbReference>
<evidence type="ECO:0000313" key="4">
    <source>
        <dbReference type="Proteomes" id="UP000005237"/>
    </source>
</evidence>
<evidence type="ECO:0000313" key="3">
    <source>
        <dbReference type="EnsemblMetazoa" id="CJA09927.1"/>
    </source>
</evidence>
<protein>
    <submittedName>
        <fullName evidence="3">Uncharacterized protein</fullName>
    </submittedName>
</protein>
<accession>A0A8R1DS18</accession>
<feature type="signal peptide" evidence="2">
    <location>
        <begin position="1"/>
        <end position="23"/>
    </location>
</feature>
<keyword evidence="1" id="KW-0812">Transmembrane</keyword>
<dbReference type="EnsemblMetazoa" id="CJA09927.1">
    <property type="protein sequence ID" value="CJA09927.1"/>
    <property type="gene ID" value="WBGene00129131"/>
</dbReference>
<feature type="transmembrane region" description="Helical" evidence="1">
    <location>
        <begin position="484"/>
        <end position="500"/>
    </location>
</feature>
<feature type="chain" id="PRO_5035858661" evidence="2">
    <location>
        <begin position="24"/>
        <end position="501"/>
    </location>
</feature>
<keyword evidence="1" id="KW-1133">Transmembrane helix</keyword>
<keyword evidence="4" id="KW-1185">Reference proteome</keyword>
<dbReference type="AlphaFoldDB" id="A0A8R1DS18"/>
<reference evidence="4" key="1">
    <citation type="submission" date="2010-08" db="EMBL/GenBank/DDBJ databases">
        <authorList>
            <consortium name="Caenorhabditis japonica Sequencing Consortium"/>
            <person name="Wilson R.K."/>
        </authorList>
    </citation>
    <scope>NUCLEOTIDE SEQUENCE [LARGE SCALE GENOMIC DNA]</scope>
    <source>
        <strain evidence="4">DF5081</strain>
    </source>
</reference>